<dbReference type="OrthoDB" id="298012at2759"/>
<feature type="domain" description="D-isomer specific 2-hydroxyacid dehydrogenase NAD-binding" evidence="4">
    <location>
        <begin position="189"/>
        <end position="339"/>
    </location>
</feature>
<evidence type="ECO:0000313" key="8">
    <source>
        <dbReference type="Proteomes" id="UP000256601"/>
    </source>
</evidence>
<dbReference type="Pfam" id="PF02826">
    <property type="entry name" value="2-Hacid_dh_C"/>
    <property type="match status" value="1"/>
</dbReference>
<dbReference type="InterPro" id="IPR006139">
    <property type="entry name" value="D-isomer_2_OHA_DH_cat_dom"/>
</dbReference>
<dbReference type="AlphaFoldDB" id="A0A1D8NJ68"/>
<evidence type="ECO:0000256" key="1">
    <source>
        <dbReference type="ARBA" id="ARBA00023002"/>
    </source>
</evidence>
<dbReference type="OMA" id="VFRNMQW"/>
<dbReference type="CDD" id="cd12168">
    <property type="entry name" value="Mand_dh_like"/>
    <property type="match status" value="1"/>
</dbReference>
<dbReference type="RefSeq" id="XP_504156.1">
    <property type="nucleotide sequence ID" value="XM_504156.1"/>
</dbReference>
<gene>
    <name evidence="6" type="ORF">B0I71DRAFT_10331</name>
    <name evidence="5" type="ORF">YALI1_E23555g</name>
</gene>
<dbReference type="PANTHER" id="PTHR10996:SF279">
    <property type="entry name" value="2-HYDROXYACID DEHYDROGENASE YPL113C-RELATED"/>
    <property type="match status" value="1"/>
</dbReference>
<dbReference type="eggNOG" id="KOG0069">
    <property type="taxonomic scope" value="Eukaryota"/>
</dbReference>
<evidence type="ECO:0000313" key="7">
    <source>
        <dbReference type="Proteomes" id="UP000182444"/>
    </source>
</evidence>
<proteinExistence type="inferred from homology"/>
<protein>
    <submittedName>
        <fullName evidence="5">Uncharacterized protein</fullName>
    </submittedName>
</protein>
<evidence type="ECO:0000256" key="2">
    <source>
        <dbReference type="RuleBase" id="RU003719"/>
    </source>
</evidence>
<evidence type="ECO:0000313" key="5">
    <source>
        <dbReference type="EMBL" id="AOW05667.1"/>
    </source>
</evidence>
<evidence type="ECO:0000259" key="3">
    <source>
        <dbReference type="Pfam" id="PF00389"/>
    </source>
</evidence>
<dbReference type="Proteomes" id="UP000256601">
    <property type="component" value="Unassembled WGS sequence"/>
</dbReference>
<comment type="similarity">
    <text evidence="2">Belongs to the D-isomer specific 2-hydroxyacid dehydrogenase family.</text>
</comment>
<dbReference type="Pfam" id="PF00389">
    <property type="entry name" value="2-Hacid_dh"/>
    <property type="match status" value="1"/>
</dbReference>
<dbReference type="SUPFAM" id="SSF52283">
    <property type="entry name" value="Formate/glycerate dehydrogenase catalytic domain-like"/>
    <property type="match status" value="1"/>
</dbReference>
<dbReference type="Proteomes" id="UP000182444">
    <property type="component" value="Chromosome 1E"/>
</dbReference>
<dbReference type="EMBL" id="CP017557">
    <property type="protein sequence ID" value="AOW05667.1"/>
    <property type="molecule type" value="Genomic_DNA"/>
</dbReference>
<evidence type="ECO:0000313" key="6">
    <source>
        <dbReference type="EMBL" id="RDW23654.1"/>
    </source>
</evidence>
<dbReference type="PANTHER" id="PTHR10996">
    <property type="entry name" value="2-HYDROXYACID DEHYDROGENASE-RELATED"/>
    <property type="match status" value="1"/>
</dbReference>
<dbReference type="GeneID" id="2911773"/>
<evidence type="ECO:0000259" key="4">
    <source>
        <dbReference type="Pfam" id="PF02826"/>
    </source>
</evidence>
<accession>A0A1D8NJ68</accession>
<dbReference type="KEGG" id="yli:2911773"/>
<dbReference type="InterPro" id="IPR036291">
    <property type="entry name" value="NAD(P)-bd_dom_sf"/>
</dbReference>
<organism evidence="5 7">
    <name type="scientific">Yarrowia lipolytica</name>
    <name type="common">Candida lipolytica</name>
    <dbReference type="NCBI Taxonomy" id="4952"/>
    <lineage>
        <taxon>Eukaryota</taxon>
        <taxon>Fungi</taxon>
        <taxon>Dikarya</taxon>
        <taxon>Ascomycota</taxon>
        <taxon>Saccharomycotina</taxon>
        <taxon>Dipodascomycetes</taxon>
        <taxon>Dipodascales</taxon>
        <taxon>Dipodascales incertae sedis</taxon>
        <taxon>Yarrowia</taxon>
    </lineage>
</organism>
<dbReference type="Gene3D" id="3.40.50.720">
    <property type="entry name" value="NAD(P)-binding Rossmann-like Domain"/>
    <property type="match status" value="3"/>
</dbReference>
<sequence>MSTKPTIALAGGTSRFDQVLSRLEHFNTIFYPVPATKEELFKDCLPGGPLANVEGLFCSWPAFYAMGGLKTEEEIAQLPASLKVVALCATGYDQFNVAAFRKRGIIVTNTPSMEPSHSGEQVADIALYLSIGCMRKIPLFEGSFQREKNSIDARRVVAQGEFDPASGQVLGGPPSGFAFGDLTAKGPARMCRNRAVGVAGLGNIGKAIVRRLAPLGVEIHYYKRSELSAEELAASNLPSDLIFHSSFDDLCAASDQLILALPGGADTLNIVNKRTLNLMPRGASIVNIGRGTLINEDDLLEALGSKQIATAGLDVQVGEPFVNPKLFGRWDIQLLPHLGSGTEDNALAAELNVIDNIENVLNGGPGLHPVN</sequence>
<reference evidence="5 7" key="1">
    <citation type="journal article" date="2016" name="PLoS ONE">
        <title>Sequence Assembly of Yarrowia lipolytica Strain W29/CLIB89 Shows Transposable Element Diversity.</title>
        <authorList>
            <person name="Magnan C."/>
            <person name="Yu J."/>
            <person name="Chang I."/>
            <person name="Jahn E."/>
            <person name="Kanomata Y."/>
            <person name="Wu J."/>
            <person name="Zeller M."/>
            <person name="Oakes M."/>
            <person name="Baldi P."/>
            <person name="Sandmeyer S."/>
        </authorList>
    </citation>
    <scope>NUCLEOTIDE SEQUENCE [LARGE SCALE GENOMIC DNA]</scope>
    <source>
        <strain evidence="5">CLIB89</strain>
        <strain evidence="7">CLIB89(W29)</strain>
    </source>
</reference>
<dbReference type="EMBL" id="KZ859070">
    <property type="protein sequence ID" value="RDW23654.1"/>
    <property type="molecule type" value="Genomic_DNA"/>
</dbReference>
<dbReference type="SUPFAM" id="SSF51735">
    <property type="entry name" value="NAD(P)-binding Rossmann-fold domains"/>
    <property type="match status" value="1"/>
</dbReference>
<keyword evidence="1 2" id="KW-0560">Oxidoreductase</keyword>
<dbReference type="GO" id="GO:0030267">
    <property type="term" value="F:glyoxylate reductase (NADPH) activity"/>
    <property type="evidence" value="ECO:0007669"/>
    <property type="project" value="TreeGrafter"/>
</dbReference>
<dbReference type="GO" id="GO:0016618">
    <property type="term" value="F:hydroxypyruvate reductase [NAD(P)H] activity"/>
    <property type="evidence" value="ECO:0007669"/>
    <property type="project" value="TreeGrafter"/>
</dbReference>
<reference evidence="6 8" key="2">
    <citation type="submission" date="2018-07" db="EMBL/GenBank/DDBJ databases">
        <title>Draft Genome Assemblies for Five Robust Yarrowia lipolytica Strains Exhibiting High Lipid Production and Pentose Sugar Utilization and Sugar Alcohol Secretion from Undetoxified Lignocellulosic Biomass Hydrolysates.</title>
        <authorList>
            <consortium name="DOE Joint Genome Institute"/>
            <person name="Walker C."/>
            <person name="Ryu S."/>
            <person name="Na H."/>
            <person name="Zane M."/>
            <person name="LaButti K."/>
            <person name="Lipzen A."/>
            <person name="Haridas S."/>
            <person name="Barry K."/>
            <person name="Grigoriev I.V."/>
            <person name="Quarterman J."/>
            <person name="Slininger P."/>
            <person name="Dien B."/>
            <person name="Trinh C.T."/>
        </authorList>
    </citation>
    <scope>NUCLEOTIDE SEQUENCE [LARGE SCALE GENOMIC DNA]</scope>
    <source>
        <strain evidence="6 8">YB392</strain>
    </source>
</reference>
<dbReference type="GO" id="GO:0051287">
    <property type="term" value="F:NAD binding"/>
    <property type="evidence" value="ECO:0007669"/>
    <property type="project" value="InterPro"/>
</dbReference>
<dbReference type="InterPro" id="IPR050223">
    <property type="entry name" value="D-isomer_2-hydroxyacid_DH"/>
</dbReference>
<name>A0A1D8NJ68_YARLL</name>
<feature type="domain" description="D-isomer specific 2-hydroxyacid dehydrogenase catalytic" evidence="3">
    <location>
        <begin position="71"/>
        <end position="371"/>
    </location>
</feature>
<dbReference type="VEuPathDB" id="FungiDB:YALI0_E19657g"/>
<dbReference type="GO" id="GO:0005829">
    <property type="term" value="C:cytosol"/>
    <property type="evidence" value="ECO:0007669"/>
    <property type="project" value="TreeGrafter"/>
</dbReference>
<dbReference type="InterPro" id="IPR006140">
    <property type="entry name" value="D-isomer_DH_NAD-bd"/>
</dbReference>
<dbReference type="VEuPathDB" id="FungiDB:YALI1_E23555g"/>